<reference evidence="1" key="2">
    <citation type="journal article" date="2015" name="Fish Shellfish Immunol.">
        <title>Early steps in the European eel (Anguilla anguilla)-Vibrio vulnificus interaction in the gills: Role of the RtxA13 toxin.</title>
        <authorList>
            <person name="Callol A."/>
            <person name="Pajuelo D."/>
            <person name="Ebbesson L."/>
            <person name="Teles M."/>
            <person name="MacKenzie S."/>
            <person name="Amaro C."/>
        </authorList>
    </citation>
    <scope>NUCLEOTIDE SEQUENCE</scope>
</reference>
<accession>A0A0E9TYT3</accession>
<organism evidence="1">
    <name type="scientific">Anguilla anguilla</name>
    <name type="common">European freshwater eel</name>
    <name type="synonym">Muraena anguilla</name>
    <dbReference type="NCBI Taxonomy" id="7936"/>
    <lineage>
        <taxon>Eukaryota</taxon>
        <taxon>Metazoa</taxon>
        <taxon>Chordata</taxon>
        <taxon>Craniata</taxon>
        <taxon>Vertebrata</taxon>
        <taxon>Euteleostomi</taxon>
        <taxon>Actinopterygii</taxon>
        <taxon>Neopterygii</taxon>
        <taxon>Teleostei</taxon>
        <taxon>Anguilliformes</taxon>
        <taxon>Anguillidae</taxon>
        <taxon>Anguilla</taxon>
    </lineage>
</organism>
<sequence>MNSSRETSRSLFASTCLTPPIKKAVTTYFGKHCITAAIFTAFSNAMPLPRSLFNTNESERPVPITLSIPK</sequence>
<evidence type="ECO:0000313" key="1">
    <source>
        <dbReference type="EMBL" id="JAH58637.1"/>
    </source>
</evidence>
<reference evidence="1" key="1">
    <citation type="submission" date="2014-11" db="EMBL/GenBank/DDBJ databases">
        <authorList>
            <person name="Amaro Gonzalez C."/>
        </authorList>
    </citation>
    <scope>NUCLEOTIDE SEQUENCE</scope>
</reference>
<name>A0A0E9TYT3_ANGAN</name>
<dbReference type="EMBL" id="GBXM01049940">
    <property type="protein sequence ID" value="JAH58637.1"/>
    <property type="molecule type" value="Transcribed_RNA"/>
</dbReference>
<dbReference type="AlphaFoldDB" id="A0A0E9TYT3"/>
<protein>
    <submittedName>
        <fullName evidence="1">Uncharacterized protein</fullName>
    </submittedName>
</protein>
<proteinExistence type="predicted"/>